<name>A0A4C1TF43_EUMVA</name>
<dbReference type="EMBL" id="BGZK01000053">
    <property type="protein sequence ID" value="GBP12764.1"/>
    <property type="molecule type" value="Genomic_DNA"/>
</dbReference>
<evidence type="ECO:0000313" key="1">
    <source>
        <dbReference type="EMBL" id="GBP12764.1"/>
    </source>
</evidence>
<dbReference type="Proteomes" id="UP000299102">
    <property type="component" value="Unassembled WGS sequence"/>
</dbReference>
<protein>
    <submittedName>
        <fullName evidence="1">Uncharacterized protein</fullName>
    </submittedName>
</protein>
<evidence type="ECO:0000313" key="2">
    <source>
        <dbReference type="Proteomes" id="UP000299102"/>
    </source>
</evidence>
<accession>A0A4C1TF43</accession>
<keyword evidence="2" id="KW-1185">Reference proteome</keyword>
<comment type="caution">
    <text evidence="1">The sequence shown here is derived from an EMBL/GenBank/DDBJ whole genome shotgun (WGS) entry which is preliminary data.</text>
</comment>
<dbReference type="AlphaFoldDB" id="A0A4C1TF43"/>
<proteinExistence type="predicted"/>
<sequence length="121" mass="14019">MFVSEAREICKERTMYKSTVSVYPFGKWALQKIIPNLIAFIATNACIYKYIGLSQHVISAPPASVRIHFLVLTARKLLETVCRMRRSRRVRFVSRRCLRNDVCPYVIKCPLILLSANNTWP</sequence>
<gene>
    <name evidence="1" type="ORF">EVAR_6097_1</name>
</gene>
<organism evidence="1 2">
    <name type="scientific">Eumeta variegata</name>
    <name type="common">Bagworm moth</name>
    <name type="synonym">Eumeta japonica</name>
    <dbReference type="NCBI Taxonomy" id="151549"/>
    <lineage>
        <taxon>Eukaryota</taxon>
        <taxon>Metazoa</taxon>
        <taxon>Ecdysozoa</taxon>
        <taxon>Arthropoda</taxon>
        <taxon>Hexapoda</taxon>
        <taxon>Insecta</taxon>
        <taxon>Pterygota</taxon>
        <taxon>Neoptera</taxon>
        <taxon>Endopterygota</taxon>
        <taxon>Lepidoptera</taxon>
        <taxon>Glossata</taxon>
        <taxon>Ditrysia</taxon>
        <taxon>Tineoidea</taxon>
        <taxon>Psychidae</taxon>
        <taxon>Oiketicinae</taxon>
        <taxon>Eumeta</taxon>
    </lineage>
</organism>
<reference evidence="1 2" key="1">
    <citation type="journal article" date="2019" name="Commun. Biol.">
        <title>The bagworm genome reveals a unique fibroin gene that provides high tensile strength.</title>
        <authorList>
            <person name="Kono N."/>
            <person name="Nakamura H."/>
            <person name="Ohtoshi R."/>
            <person name="Tomita M."/>
            <person name="Numata K."/>
            <person name="Arakawa K."/>
        </authorList>
    </citation>
    <scope>NUCLEOTIDE SEQUENCE [LARGE SCALE GENOMIC DNA]</scope>
</reference>